<keyword evidence="2" id="KW-1185">Reference proteome</keyword>
<reference evidence="1 2" key="1">
    <citation type="submission" date="2024-04" db="EMBL/GenBank/DDBJ databases">
        <authorList>
            <person name="Waldvogel A.-M."/>
            <person name="Schoenle A."/>
        </authorList>
    </citation>
    <scope>NUCLEOTIDE SEQUENCE [LARGE SCALE GENOMIC DNA]</scope>
</reference>
<organism evidence="1 2">
    <name type="scientific">Knipowitschia caucasica</name>
    <name type="common">Caucasian dwarf goby</name>
    <name type="synonym">Pomatoschistus caucasicus</name>
    <dbReference type="NCBI Taxonomy" id="637954"/>
    <lineage>
        <taxon>Eukaryota</taxon>
        <taxon>Metazoa</taxon>
        <taxon>Chordata</taxon>
        <taxon>Craniata</taxon>
        <taxon>Vertebrata</taxon>
        <taxon>Euteleostomi</taxon>
        <taxon>Actinopterygii</taxon>
        <taxon>Neopterygii</taxon>
        <taxon>Teleostei</taxon>
        <taxon>Neoteleostei</taxon>
        <taxon>Acanthomorphata</taxon>
        <taxon>Gobiaria</taxon>
        <taxon>Gobiiformes</taxon>
        <taxon>Gobioidei</taxon>
        <taxon>Gobiidae</taxon>
        <taxon>Gobiinae</taxon>
        <taxon>Knipowitschia</taxon>
    </lineage>
</organism>
<accession>A0AAV2M6H8</accession>
<gene>
    <name evidence="1" type="ORF">KC01_LOCUS35746</name>
</gene>
<evidence type="ECO:0000313" key="2">
    <source>
        <dbReference type="Proteomes" id="UP001497482"/>
    </source>
</evidence>
<evidence type="ECO:0000313" key="1">
    <source>
        <dbReference type="EMBL" id="CAL1608904.1"/>
    </source>
</evidence>
<sequence>MDTSSSGAEPEPLTLNICSTQQPIPRLGQMAAALIQDKSGKEWPAAVSFIPALMLFQLAEQLGFTLCVEPDLLFSSL</sequence>
<dbReference type="EMBL" id="OZ035828">
    <property type="protein sequence ID" value="CAL1608904.1"/>
    <property type="molecule type" value="Genomic_DNA"/>
</dbReference>
<dbReference type="Proteomes" id="UP001497482">
    <property type="component" value="Chromosome 6"/>
</dbReference>
<protein>
    <submittedName>
        <fullName evidence="1">Uncharacterized protein</fullName>
    </submittedName>
</protein>
<dbReference type="AlphaFoldDB" id="A0AAV2M6H8"/>
<proteinExistence type="predicted"/>
<name>A0AAV2M6H8_KNICA</name>